<dbReference type="EMBL" id="BNBD01000028">
    <property type="protein sequence ID" value="GHF74749.1"/>
    <property type="molecule type" value="Genomic_DNA"/>
</dbReference>
<evidence type="ECO:0000256" key="1">
    <source>
        <dbReference type="SAM" id="MobiDB-lite"/>
    </source>
</evidence>
<sequence length="473" mass="48332">MSTEKGKAGGKKGPFEDHSFYELFGMIADANPSHVTNTAYALQTAGEDLTFLTAILKSHIDRVNWYGEGGEAFRQWGSDLVIQAYKLAEYAWAAGSWLQNAGDRLTEVKAAMPPMEACSVDPAKEKTRMEGLESKQKAAAHLMTLLDDAYRVTHQELGKLDGQAPVFKPLPLSQNWDYAERPYGTGSEPGAPSSSAGTFTGATGLPSEAPGSAPASSGRPGSVIPSTDVPSTTGVSSPATGHVGSHPAPGGPAGTNLDSTAVLPSPDTLPPVHTTPLPDDVRSTGRVPGPTPMVPIATVPHIPIDAPGRTLPVSPVPGTGRQGGGFSFSRPGGQPHGGPREGIIGGTPARTGNESGAPKLPRGTVVGGEAGTGRAPIGVGGGFGGTPAGGGSGGRGAGTGRRLAWEPGGTAGTPRSTRGPRSEFTLGGTGLVQGNGASVKRAKRRKADRPAYLTEEESTWTSGQRPTVPPVIE</sequence>
<accession>A0A919B9D1</accession>
<proteinExistence type="predicted"/>
<feature type="compositionally biased region" description="Gly residues" evidence="1">
    <location>
        <begin position="378"/>
        <end position="399"/>
    </location>
</feature>
<feature type="compositionally biased region" description="Low complexity" evidence="1">
    <location>
        <begin position="184"/>
        <end position="222"/>
    </location>
</feature>
<feature type="compositionally biased region" description="Polar residues" evidence="1">
    <location>
        <begin position="224"/>
        <end position="239"/>
    </location>
</feature>
<keyword evidence="3" id="KW-1185">Reference proteome</keyword>
<feature type="region of interest" description="Disordered" evidence="1">
    <location>
        <begin position="376"/>
        <end position="473"/>
    </location>
</feature>
<organism evidence="2 3">
    <name type="scientific">Streptomyces mashuensis</name>
    <dbReference type="NCBI Taxonomy" id="33904"/>
    <lineage>
        <taxon>Bacteria</taxon>
        <taxon>Bacillati</taxon>
        <taxon>Actinomycetota</taxon>
        <taxon>Actinomycetes</taxon>
        <taxon>Kitasatosporales</taxon>
        <taxon>Streptomycetaceae</taxon>
        <taxon>Streptomyces</taxon>
    </lineage>
</organism>
<protein>
    <submittedName>
        <fullName evidence="2">Uncharacterized protein</fullName>
    </submittedName>
</protein>
<evidence type="ECO:0000313" key="3">
    <source>
        <dbReference type="Proteomes" id="UP000638313"/>
    </source>
</evidence>
<feature type="region of interest" description="Disordered" evidence="1">
    <location>
        <begin position="178"/>
        <end position="285"/>
    </location>
</feature>
<reference evidence="2" key="1">
    <citation type="journal article" date="2014" name="Int. J. Syst. Evol. Microbiol.">
        <title>Complete genome sequence of Corynebacterium casei LMG S-19264T (=DSM 44701T), isolated from a smear-ripened cheese.</title>
        <authorList>
            <consortium name="US DOE Joint Genome Institute (JGI-PGF)"/>
            <person name="Walter F."/>
            <person name="Albersmeier A."/>
            <person name="Kalinowski J."/>
            <person name="Ruckert C."/>
        </authorList>
    </citation>
    <scope>NUCLEOTIDE SEQUENCE</scope>
    <source>
        <strain evidence="2">JCM 4059</strain>
    </source>
</reference>
<gene>
    <name evidence="2" type="ORF">GCM10010218_64770</name>
</gene>
<dbReference type="RefSeq" id="WP_190133371.1">
    <property type="nucleotide sequence ID" value="NZ_BNBD01000028.1"/>
</dbReference>
<comment type="caution">
    <text evidence="2">The sequence shown here is derived from an EMBL/GenBank/DDBJ whole genome shotgun (WGS) entry which is preliminary data.</text>
</comment>
<dbReference type="Proteomes" id="UP000638313">
    <property type="component" value="Unassembled WGS sequence"/>
</dbReference>
<feature type="region of interest" description="Disordered" evidence="1">
    <location>
        <begin position="323"/>
        <end position="362"/>
    </location>
</feature>
<evidence type="ECO:0000313" key="2">
    <source>
        <dbReference type="EMBL" id="GHF74749.1"/>
    </source>
</evidence>
<reference evidence="2" key="2">
    <citation type="submission" date="2020-09" db="EMBL/GenBank/DDBJ databases">
        <authorList>
            <person name="Sun Q."/>
            <person name="Ohkuma M."/>
        </authorList>
    </citation>
    <scope>NUCLEOTIDE SEQUENCE</scope>
    <source>
        <strain evidence="2">JCM 4059</strain>
    </source>
</reference>
<dbReference type="AlphaFoldDB" id="A0A919B9D1"/>
<name>A0A919B9D1_9ACTN</name>